<evidence type="ECO:0000256" key="4">
    <source>
        <dbReference type="ARBA" id="ARBA00022692"/>
    </source>
</evidence>
<organism evidence="15 16">
    <name type="scientific">Staphylococcus piscifermentans</name>
    <dbReference type="NCBI Taxonomy" id="70258"/>
    <lineage>
        <taxon>Bacteria</taxon>
        <taxon>Bacillati</taxon>
        <taxon>Bacillota</taxon>
        <taxon>Bacilli</taxon>
        <taxon>Bacillales</taxon>
        <taxon>Staphylococcaceae</taxon>
        <taxon>Staphylococcus</taxon>
    </lineage>
</organism>
<dbReference type="GO" id="GO:0051205">
    <property type="term" value="P:protein insertion into membrane"/>
    <property type="evidence" value="ECO:0007669"/>
    <property type="project" value="TreeGrafter"/>
</dbReference>
<keyword evidence="8 12" id="KW-0472">Membrane</keyword>
<keyword evidence="4 12" id="KW-0812">Transmembrane</keyword>
<dbReference type="PANTHER" id="PTHR12428:SF65">
    <property type="entry name" value="CYTOCHROME C OXIDASE ASSEMBLY PROTEIN COX18, MITOCHONDRIAL"/>
    <property type="match status" value="1"/>
</dbReference>
<dbReference type="InterPro" id="IPR047196">
    <property type="entry name" value="YidC_ALB_C"/>
</dbReference>
<feature type="transmembrane region" description="Helical" evidence="12">
    <location>
        <begin position="133"/>
        <end position="155"/>
    </location>
</feature>
<dbReference type="InterPro" id="IPR001708">
    <property type="entry name" value="YidC/ALB3/OXA1/COX18"/>
</dbReference>
<evidence type="ECO:0000256" key="7">
    <source>
        <dbReference type="ARBA" id="ARBA00022989"/>
    </source>
</evidence>
<keyword evidence="16" id="KW-1185">Reference proteome</keyword>
<comment type="similarity">
    <text evidence="12">Belongs to the OXA1/ALB3/YidC family. Type 2 subfamily.</text>
</comment>
<keyword evidence="3 12" id="KW-1003">Cell membrane</keyword>
<feature type="domain" description="Membrane insertase YidC/Oxa/ALB C-terminal" evidence="14">
    <location>
        <begin position="55"/>
        <end position="247"/>
    </location>
</feature>
<dbReference type="NCBIfam" id="TIGR03592">
    <property type="entry name" value="yidC_oxa1_cterm"/>
    <property type="match status" value="1"/>
</dbReference>
<dbReference type="CDD" id="cd20070">
    <property type="entry name" value="5TM_YidC_Alb3"/>
    <property type="match status" value="1"/>
</dbReference>
<dbReference type="GO" id="GO:0032977">
    <property type="term" value="F:membrane insertase activity"/>
    <property type="evidence" value="ECO:0007669"/>
    <property type="project" value="InterPro"/>
</dbReference>
<comment type="caution">
    <text evidence="15">The sequence shown here is derived from an EMBL/GenBank/DDBJ whole genome shotgun (WGS) entry which is preliminary data.</text>
</comment>
<keyword evidence="10 12" id="KW-0143">Chaperone</keyword>
<dbReference type="InterPro" id="IPR028055">
    <property type="entry name" value="YidC/Oxa/ALB_C"/>
</dbReference>
<feature type="transmembrane region" description="Helical" evidence="12">
    <location>
        <begin position="228"/>
        <end position="246"/>
    </location>
</feature>
<evidence type="ECO:0000256" key="9">
    <source>
        <dbReference type="ARBA" id="ARBA00023139"/>
    </source>
</evidence>
<reference evidence="15 16" key="1">
    <citation type="submission" date="2019-07" db="EMBL/GenBank/DDBJ databases">
        <title>Whole genome shotgun sequence of Staphylococcus piscifermentans NBRC 109625.</title>
        <authorList>
            <person name="Hosoyama A."/>
            <person name="Uohara A."/>
            <person name="Ohji S."/>
            <person name="Ichikawa N."/>
        </authorList>
    </citation>
    <scope>NUCLEOTIDE SEQUENCE [LARGE SCALE GENOMIC DNA]</scope>
    <source>
        <strain evidence="15 16">NBRC 109625</strain>
    </source>
</reference>
<dbReference type="PANTHER" id="PTHR12428">
    <property type="entry name" value="OXA1"/>
    <property type="match status" value="1"/>
</dbReference>
<evidence type="ECO:0000313" key="15">
    <source>
        <dbReference type="EMBL" id="GEP85501.1"/>
    </source>
</evidence>
<dbReference type="AlphaFoldDB" id="A0A239TU53"/>
<evidence type="ECO:0000256" key="6">
    <source>
        <dbReference type="ARBA" id="ARBA00022927"/>
    </source>
</evidence>
<dbReference type="Pfam" id="PF02096">
    <property type="entry name" value="60KD_IMP"/>
    <property type="match status" value="1"/>
</dbReference>
<dbReference type="InterPro" id="IPR023060">
    <property type="entry name" value="YidC/YidC1/YidC2_Firmicutes"/>
</dbReference>
<accession>A0A239TU53</accession>
<name>A0A239TU53_9STAP</name>
<feature type="region of interest" description="Disordered" evidence="13">
    <location>
        <begin position="267"/>
        <end position="291"/>
    </location>
</feature>
<evidence type="ECO:0000256" key="1">
    <source>
        <dbReference type="ARBA" id="ARBA00004651"/>
    </source>
</evidence>
<keyword evidence="2 12" id="KW-0813">Transport</keyword>
<dbReference type="PRINTS" id="PR00701">
    <property type="entry name" value="60KDINNERMP"/>
</dbReference>
<evidence type="ECO:0000256" key="12">
    <source>
        <dbReference type="HAMAP-Rule" id="MF_01811"/>
    </source>
</evidence>
<keyword evidence="11 12" id="KW-0449">Lipoprotein</keyword>
<comment type="function">
    <text evidence="12">Required for the insertion and/or proper folding and/or complex formation of integral membrane proteins into the membrane. Involved in integration of membrane proteins that insert both dependently and independently of the Sec translocase complex, as well as at least some lipoproteins.</text>
</comment>
<feature type="transmembrane region" description="Helical" evidence="12">
    <location>
        <begin position="175"/>
        <end position="193"/>
    </location>
</feature>
<dbReference type="PROSITE" id="PS51257">
    <property type="entry name" value="PROKAR_LIPOPROTEIN"/>
    <property type="match status" value="1"/>
</dbReference>
<comment type="subcellular location">
    <subcellularLocation>
        <location evidence="1 12">Cell membrane</location>
        <topology evidence="1 12">Multi-pass membrane protein</topology>
    </subcellularLocation>
</comment>
<feature type="transmembrane region" description="Helical" evidence="12">
    <location>
        <begin position="55"/>
        <end position="75"/>
    </location>
</feature>
<protein>
    <recommendedName>
        <fullName evidence="12">Membrane protein insertase YidC</fullName>
    </recommendedName>
    <alternativeName>
        <fullName evidence="12">Foldase YidC</fullName>
    </alternativeName>
    <alternativeName>
        <fullName evidence="12">Membrane integrase YidC</fullName>
    </alternativeName>
    <alternativeName>
        <fullName evidence="12">Membrane protein YidC</fullName>
    </alternativeName>
</protein>
<evidence type="ECO:0000256" key="11">
    <source>
        <dbReference type="ARBA" id="ARBA00023288"/>
    </source>
</evidence>
<gene>
    <name evidence="12 15" type="primary">yidC</name>
    <name evidence="15" type="ORF">SPI02_20860</name>
</gene>
<keyword evidence="9" id="KW-0564">Palmitate</keyword>
<dbReference type="GO" id="GO:0005886">
    <property type="term" value="C:plasma membrane"/>
    <property type="evidence" value="ECO:0007669"/>
    <property type="project" value="UniProtKB-SubCell"/>
</dbReference>
<dbReference type="GO" id="GO:0015031">
    <property type="term" value="P:protein transport"/>
    <property type="evidence" value="ECO:0007669"/>
    <property type="project" value="UniProtKB-KW"/>
</dbReference>
<keyword evidence="7 12" id="KW-1133">Transmembrane helix</keyword>
<proteinExistence type="inferred from homology"/>
<evidence type="ECO:0000256" key="5">
    <source>
        <dbReference type="ARBA" id="ARBA00022729"/>
    </source>
</evidence>
<evidence type="ECO:0000256" key="3">
    <source>
        <dbReference type="ARBA" id="ARBA00022475"/>
    </source>
</evidence>
<evidence type="ECO:0000256" key="10">
    <source>
        <dbReference type="ARBA" id="ARBA00023186"/>
    </source>
</evidence>
<evidence type="ECO:0000256" key="13">
    <source>
        <dbReference type="SAM" id="MobiDB-lite"/>
    </source>
</evidence>
<keyword evidence="6 12" id="KW-0653">Protein transport</keyword>
<evidence type="ECO:0000313" key="16">
    <source>
        <dbReference type="Proteomes" id="UP000321736"/>
    </source>
</evidence>
<evidence type="ECO:0000256" key="2">
    <source>
        <dbReference type="ARBA" id="ARBA00022448"/>
    </source>
</evidence>
<dbReference type="HAMAP" id="MF_01811">
    <property type="entry name" value="YidC_type2"/>
    <property type="match status" value="1"/>
</dbReference>
<evidence type="ECO:0000259" key="14">
    <source>
        <dbReference type="Pfam" id="PF02096"/>
    </source>
</evidence>
<dbReference type="RefSeq" id="WP_095104308.1">
    <property type="nucleotide sequence ID" value="NZ_BKAR01000032.1"/>
</dbReference>
<dbReference type="OrthoDB" id="9780552at2"/>
<keyword evidence="5 12" id="KW-0732">Signal</keyword>
<evidence type="ECO:0000256" key="8">
    <source>
        <dbReference type="ARBA" id="ARBA00023136"/>
    </source>
</evidence>
<dbReference type="Proteomes" id="UP000321736">
    <property type="component" value="Unassembled WGS sequence"/>
</dbReference>
<dbReference type="EMBL" id="BKAR01000032">
    <property type="protein sequence ID" value="GEP85501.1"/>
    <property type="molecule type" value="Genomic_DNA"/>
</dbReference>
<sequence>MKKKALLPLLLGIMVFLAGCDYSKPENRTGFFYNTFVKNMDNIIHWLGSHFNNDYGLAIIVLVLAIRIIVLPFMLSNYKNSHMMREKMIIAKPDMDAVKEKVQRARTQEDKMAANQEMMEVYKKYDMNPMQSMLGCLPMLIQMPIIMGLFFVLKYPSPGGITEHSHFLWFNLSKPDIWITVIAGVLYFIQAYVSTFSMPPEQKQMSYMMMIISPIMIIWVSLSSAAALGLYWSVSAAFLVVQTYIANSYYSKKAKEEVAPMIAAYEKEHGKSGSGKTKNTQVVSKKNKKKK</sequence>